<dbReference type="GO" id="GO:0016787">
    <property type="term" value="F:hydrolase activity"/>
    <property type="evidence" value="ECO:0007669"/>
    <property type="project" value="InterPro"/>
</dbReference>
<reference evidence="4" key="1">
    <citation type="submission" date="2016-10" db="EMBL/GenBank/DDBJ databases">
        <authorList>
            <person name="Varghese N."/>
            <person name="Submissions S."/>
        </authorList>
    </citation>
    <scope>NUCLEOTIDE SEQUENCE [LARGE SCALE GENOMIC DNA]</scope>
    <source>
        <strain evidence="4">DSM 44437</strain>
    </source>
</reference>
<keyword evidence="1" id="KW-0732">Signal</keyword>
<evidence type="ECO:0000259" key="2">
    <source>
        <dbReference type="Pfam" id="PF02230"/>
    </source>
</evidence>
<evidence type="ECO:0000256" key="1">
    <source>
        <dbReference type="ARBA" id="ARBA00022729"/>
    </source>
</evidence>
<dbReference type="SUPFAM" id="SSF53474">
    <property type="entry name" value="alpha/beta-Hydrolases"/>
    <property type="match status" value="1"/>
</dbReference>
<dbReference type="OrthoDB" id="9767239at2"/>
<protein>
    <submittedName>
        <fullName evidence="3">Polyhydroxybutyrate depolymerase</fullName>
    </submittedName>
</protein>
<dbReference type="AlphaFoldDB" id="A0A1H9K1J2"/>
<dbReference type="InterPro" id="IPR050955">
    <property type="entry name" value="Plant_Biomass_Hydrol_Est"/>
</dbReference>
<dbReference type="Gene3D" id="3.40.50.1820">
    <property type="entry name" value="alpha/beta hydrolase"/>
    <property type="match status" value="1"/>
</dbReference>
<dbReference type="PANTHER" id="PTHR43037">
    <property type="entry name" value="UNNAMED PRODUCT-RELATED"/>
    <property type="match status" value="1"/>
</dbReference>
<dbReference type="Proteomes" id="UP000199503">
    <property type="component" value="Unassembled WGS sequence"/>
</dbReference>
<name>A0A1H9K1J2_9PSEU</name>
<gene>
    <name evidence="3" type="ORF">SAMN04488000_105135</name>
</gene>
<dbReference type="RefSeq" id="WP_089916891.1">
    <property type="nucleotide sequence ID" value="NZ_FOFV01000005.1"/>
</dbReference>
<dbReference type="Pfam" id="PF02230">
    <property type="entry name" value="Abhydrolase_2"/>
    <property type="match status" value="1"/>
</dbReference>
<dbReference type="InterPro" id="IPR003140">
    <property type="entry name" value="PLipase/COase/thioEstase"/>
</dbReference>
<dbReference type="PANTHER" id="PTHR43037:SF1">
    <property type="entry name" value="BLL1128 PROTEIN"/>
    <property type="match status" value="1"/>
</dbReference>
<evidence type="ECO:0000313" key="4">
    <source>
        <dbReference type="Proteomes" id="UP000199503"/>
    </source>
</evidence>
<dbReference type="InterPro" id="IPR029058">
    <property type="entry name" value="AB_hydrolase_fold"/>
</dbReference>
<organism evidence="3 4">
    <name type="scientific">Lentzea albida</name>
    <dbReference type="NCBI Taxonomy" id="65499"/>
    <lineage>
        <taxon>Bacteria</taxon>
        <taxon>Bacillati</taxon>
        <taxon>Actinomycetota</taxon>
        <taxon>Actinomycetes</taxon>
        <taxon>Pseudonocardiales</taxon>
        <taxon>Pseudonocardiaceae</taxon>
        <taxon>Lentzea</taxon>
    </lineage>
</organism>
<evidence type="ECO:0000313" key="3">
    <source>
        <dbReference type="EMBL" id="SEQ93002.1"/>
    </source>
</evidence>
<sequence>MPTTTATVTRESVDVAGRTRTFTTVETPGAARPLLLVFHGSRQTGDVHRDFTGGAYDALAESGQAVVAYLDGHRGNWNDARSESYFPARKENIDDVGFARAVVELLSEHHRIDREKVFALGYSNGGQMVIRLAHEAPGLLAGAAVLAATMPVPDNFLAEDPSPTPLPVLLIHGTKDPIVSYEGGGFPWWQRKFFKVGGLSLSAPQTAVYFAERNGITATPTTSRLPQVEAGDPTEVERTSYRQEGRPPVVLYTVHGGGHTIPGPARVPGVLGKTSHHVNTAELVGEFFGLGG</sequence>
<accession>A0A1H9K1J2</accession>
<dbReference type="EMBL" id="FOFV01000005">
    <property type="protein sequence ID" value="SEQ93002.1"/>
    <property type="molecule type" value="Genomic_DNA"/>
</dbReference>
<keyword evidence="4" id="KW-1185">Reference proteome</keyword>
<proteinExistence type="predicted"/>
<feature type="domain" description="Phospholipase/carboxylesterase/thioesterase" evidence="2">
    <location>
        <begin position="109"/>
        <end position="181"/>
    </location>
</feature>